<proteinExistence type="predicted"/>
<dbReference type="EMBL" id="CCSD01000071">
    <property type="protein sequence ID" value="CDZ89983.1"/>
    <property type="molecule type" value="Genomic_DNA"/>
</dbReference>
<evidence type="ECO:0000313" key="2">
    <source>
        <dbReference type="EMBL" id="CDZ89983.1"/>
    </source>
</evidence>
<accession>A0A098BMQ4</accession>
<name>A0A098BMQ4_9NOCA</name>
<organism evidence="2 3">
    <name type="scientific">Rhodococcus ruber</name>
    <dbReference type="NCBI Taxonomy" id="1830"/>
    <lineage>
        <taxon>Bacteria</taxon>
        <taxon>Bacillati</taxon>
        <taxon>Actinomycetota</taxon>
        <taxon>Actinomycetes</taxon>
        <taxon>Mycobacteriales</taxon>
        <taxon>Nocardiaceae</taxon>
        <taxon>Rhodococcus</taxon>
    </lineage>
</organism>
<evidence type="ECO:0000256" key="1">
    <source>
        <dbReference type="SAM" id="MobiDB-lite"/>
    </source>
</evidence>
<dbReference type="AlphaFoldDB" id="A0A098BMQ4"/>
<evidence type="ECO:0000313" key="3">
    <source>
        <dbReference type="Proteomes" id="UP000042997"/>
    </source>
</evidence>
<sequence>MWACWVSAELRLGCRADGSGDAPGERLSHFRLETGDQLFVRRLAAHAEPVREHPVAALREDRFRVELDAVDGQLAMPEGHDDAALGESGGDELVRQRVGQHRERVVARRGERIRQAGQHTGAVVPDRAGLAVQQLGGPVHGRTEGGTDRLMAEADPEQRRARVGAGPHEVHARTGALRRARPGAQEDAVELGRDPVRGTGESLVVVAPDFGPRPELPQVLHEIEDEAVVVVDDEDAHAERVPTRQRSVAPPV</sequence>
<protein>
    <submittedName>
        <fullName evidence="2">Uncharacterized protein</fullName>
    </submittedName>
</protein>
<dbReference type="Proteomes" id="UP000042997">
    <property type="component" value="Unassembled WGS sequence"/>
</dbReference>
<gene>
    <name evidence="2" type="ORF">RHRU231_590042</name>
</gene>
<feature type="region of interest" description="Disordered" evidence="1">
    <location>
        <begin position="158"/>
        <end position="189"/>
    </location>
</feature>
<reference evidence="2 3" key="1">
    <citation type="journal article" date="2014" name="Genome Announc.">
        <title>Draft Genome Sequence of Propane- and Butane-Oxidizing Actinobacterium Rhodococcus ruber IEGM 231.</title>
        <authorList>
            <person name="Ivshina I.B."/>
            <person name="Kuyukina M.S."/>
            <person name="Krivoruchko A.V."/>
            <person name="Barbe V."/>
            <person name="Fischer C."/>
        </authorList>
    </citation>
    <scope>NUCLEOTIDE SEQUENCE [LARGE SCALE GENOMIC DNA]</scope>
</reference>